<dbReference type="CDD" id="cd01288">
    <property type="entry name" value="FabZ"/>
    <property type="match status" value="1"/>
</dbReference>
<name>A0A937JLB3_9ACTN</name>
<dbReference type="Gene3D" id="3.10.129.10">
    <property type="entry name" value="Hotdog Thioesterase"/>
    <property type="match status" value="1"/>
</dbReference>
<accession>A0A937JLB3</accession>
<dbReference type="InterPro" id="IPR013114">
    <property type="entry name" value="FabA_FabZ"/>
</dbReference>
<dbReference type="RefSeq" id="WP_201831718.1">
    <property type="nucleotide sequence ID" value="NZ_JAERRK010000002.1"/>
</dbReference>
<keyword evidence="4" id="KW-1185">Reference proteome</keyword>
<sequence>MSATFGPGTAKTLIPHRYPILLVDRVLEVTAGHGISTVKAVTCNEPWYQDVPEDAEDGAYAYPTALLIESWCQSAALLAAHGDQGGAGEGEVVLFGGMSKVTVHGQAYPGDLVRHDVKLVQQTAGATFFEGTASVGGEPILTVGQAVTLVKPAAALQATGAS</sequence>
<evidence type="ECO:0000256" key="2">
    <source>
        <dbReference type="ARBA" id="ARBA00023239"/>
    </source>
</evidence>
<dbReference type="Proteomes" id="UP000661858">
    <property type="component" value="Unassembled WGS sequence"/>
</dbReference>
<evidence type="ECO:0000313" key="3">
    <source>
        <dbReference type="EMBL" id="MBL1081161.1"/>
    </source>
</evidence>
<dbReference type="PANTHER" id="PTHR30272">
    <property type="entry name" value="3-HYDROXYACYL-[ACYL-CARRIER-PROTEIN] DEHYDRATASE"/>
    <property type="match status" value="1"/>
</dbReference>
<proteinExistence type="inferred from homology"/>
<dbReference type="GO" id="GO:0016829">
    <property type="term" value="F:lyase activity"/>
    <property type="evidence" value="ECO:0007669"/>
    <property type="project" value="UniProtKB-KW"/>
</dbReference>
<evidence type="ECO:0000256" key="1">
    <source>
        <dbReference type="ARBA" id="ARBA00009174"/>
    </source>
</evidence>
<comment type="caution">
    <text evidence="3">The sequence shown here is derived from an EMBL/GenBank/DDBJ whole genome shotgun (WGS) entry which is preliminary data.</text>
</comment>
<dbReference type="AlphaFoldDB" id="A0A937JLB3"/>
<organism evidence="3 4">
    <name type="scientific">Streptomyces actinomycinicus</name>
    <dbReference type="NCBI Taxonomy" id="1695166"/>
    <lineage>
        <taxon>Bacteria</taxon>
        <taxon>Bacillati</taxon>
        <taxon>Actinomycetota</taxon>
        <taxon>Actinomycetes</taxon>
        <taxon>Kitasatosporales</taxon>
        <taxon>Streptomycetaceae</taxon>
        <taxon>Streptomyces</taxon>
    </lineage>
</organism>
<dbReference type="SUPFAM" id="SSF54637">
    <property type="entry name" value="Thioesterase/thiol ester dehydrase-isomerase"/>
    <property type="match status" value="1"/>
</dbReference>
<gene>
    <name evidence="3" type="ORF">JK359_04080</name>
</gene>
<evidence type="ECO:0000313" key="4">
    <source>
        <dbReference type="Proteomes" id="UP000661858"/>
    </source>
</evidence>
<dbReference type="Pfam" id="PF07977">
    <property type="entry name" value="FabA"/>
    <property type="match status" value="1"/>
</dbReference>
<dbReference type="PANTHER" id="PTHR30272:SF1">
    <property type="entry name" value="3-HYDROXYACYL-[ACYL-CARRIER-PROTEIN] DEHYDRATASE"/>
    <property type="match status" value="1"/>
</dbReference>
<comment type="similarity">
    <text evidence="1">Belongs to the thioester dehydratase family. FabZ subfamily.</text>
</comment>
<dbReference type="InterPro" id="IPR029069">
    <property type="entry name" value="HotDog_dom_sf"/>
</dbReference>
<keyword evidence="2" id="KW-0456">Lyase</keyword>
<protein>
    <submittedName>
        <fullName evidence="3">Beta-hydroxyacyl-ACP dehydratase</fullName>
    </submittedName>
</protein>
<reference evidence="3" key="1">
    <citation type="submission" date="2021-01" db="EMBL/GenBank/DDBJ databases">
        <title>WGS of actinomycetes isolated from Thailand.</title>
        <authorList>
            <person name="Thawai C."/>
        </authorList>
    </citation>
    <scope>NUCLEOTIDE SEQUENCE</scope>
    <source>
        <strain evidence="3">RCU-197</strain>
    </source>
</reference>
<dbReference type="EMBL" id="JAERRK010000002">
    <property type="protein sequence ID" value="MBL1081161.1"/>
    <property type="molecule type" value="Genomic_DNA"/>
</dbReference>